<accession>A0A8E2FD27</accession>
<protein>
    <submittedName>
        <fullName evidence="2">Uncharacterized protein</fullName>
    </submittedName>
</protein>
<dbReference type="AlphaFoldDB" id="A0A8E2FD27"/>
<organism evidence="2 3">
    <name type="scientific">Glonium stellatum</name>
    <dbReference type="NCBI Taxonomy" id="574774"/>
    <lineage>
        <taxon>Eukaryota</taxon>
        <taxon>Fungi</taxon>
        <taxon>Dikarya</taxon>
        <taxon>Ascomycota</taxon>
        <taxon>Pezizomycotina</taxon>
        <taxon>Dothideomycetes</taxon>
        <taxon>Pleosporomycetidae</taxon>
        <taxon>Gloniales</taxon>
        <taxon>Gloniaceae</taxon>
        <taxon>Glonium</taxon>
    </lineage>
</organism>
<keyword evidence="3" id="KW-1185">Reference proteome</keyword>
<gene>
    <name evidence="2" type="ORF">AOQ84DRAFT_351275</name>
</gene>
<proteinExistence type="predicted"/>
<sequence>MAAPSTEAVTSTEPVPPPFRHAFTLRPPSAKPFHTSSAHPTNPPSIEWLDGTWHVTHSTLPMWRKARNVQIKYTPVTQGSDNASPVPLDDLVTYQGLDGDKIKSVHGLDKPEEGGWAWHWRGKGWLMIASSRWEVLGYGEDNIKNKWVVTYFAKTMFTPAGVDLYSRDPGGLSKETVEGIKKALVGLGHEEVGKLADELFEVKMDKGREGKE</sequence>
<name>A0A8E2FD27_9PEZI</name>
<dbReference type="EMBL" id="KV748505">
    <property type="protein sequence ID" value="OCL14937.1"/>
    <property type="molecule type" value="Genomic_DNA"/>
</dbReference>
<evidence type="ECO:0000256" key="1">
    <source>
        <dbReference type="SAM" id="MobiDB-lite"/>
    </source>
</evidence>
<dbReference type="OrthoDB" id="9975758at2759"/>
<evidence type="ECO:0000313" key="2">
    <source>
        <dbReference type="EMBL" id="OCL14937.1"/>
    </source>
</evidence>
<evidence type="ECO:0000313" key="3">
    <source>
        <dbReference type="Proteomes" id="UP000250140"/>
    </source>
</evidence>
<dbReference type="Proteomes" id="UP000250140">
    <property type="component" value="Unassembled WGS sequence"/>
</dbReference>
<reference evidence="2 3" key="1">
    <citation type="journal article" date="2016" name="Nat. Commun.">
        <title>Ectomycorrhizal ecology is imprinted in the genome of the dominant symbiotic fungus Cenococcum geophilum.</title>
        <authorList>
            <consortium name="DOE Joint Genome Institute"/>
            <person name="Peter M."/>
            <person name="Kohler A."/>
            <person name="Ohm R.A."/>
            <person name="Kuo A."/>
            <person name="Krutzmann J."/>
            <person name="Morin E."/>
            <person name="Arend M."/>
            <person name="Barry K.W."/>
            <person name="Binder M."/>
            <person name="Choi C."/>
            <person name="Clum A."/>
            <person name="Copeland A."/>
            <person name="Grisel N."/>
            <person name="Haridas S."/>
            <person name="Kipfer T."/>
            <person name="LaButti K."/>
            <person name="Lindquist E."/>
            <person name="Lipzen A."/>
            <person name="Maire R."/>
            <person name="Meier B."/>
            <person name="Mihaltcheva S."/>
            <person name="Molinier V."/>
            <person name="Murat C."/>
            <person name="Poggeler S."/>
            <person name="Quandt C.A."/>
            <person name="Sperisen C."/>
            <person name="Tritt A."/>
            <person name="Tisserant E."/>
            <person name="Crous P.W."/>
            <person name="Henrissat B."/>
            <person name="Nehls U."/>
            <person name="Egli S."/>
            <person name="Spatafora J.W."/>
            <person name="Grigoriev I.V."/>
            <person name="Martin F.M."/>
        </authorList>
    </citation>
    <scope>NUCLEOTIDE SEQUENCE [LARGE SCALE GENOMIC DNA]</scope>
    <source>
        <strain evidence="2 3">CBS 207.34</strain>
    </source>
</reference>
<feature type="region of interest" description="Disordered" evidence="1">
    <location>
        <begin position="1"/>
        <end position="42"/>
    </location>
</feature>